<protein>
    <recommendedName>
        <fullName evidence="4">NAD(+) diphosphatase</fullName>
        <ecNumber evidence="4">3.6.1.22</ecNumber>
    </recommendedName>
</protein>
<evidence type="ECO:0000256" key="5">
    <source>
        <dbReference type="ARBA" id="ARBA00022723"/>
    </source>
</evidence>
<dbReference type="GO" id="GO:0019677">
    <property type="term" value="P:NAD+ catabolic process"/>
    <property type="evidence" value="ECO:0007669"/>
    <property type="project" value="TreeGrafter"/>
</dbReference>
<dbReference type="Pfam" id="PF00293">
    <property type="entry name" value="NUDIX"/>
    <property type="match status" value="1"/>
</dbReference>
<dbReference type="NCBIfam" id="NF001299">
    <property type="entry name" value="PRK00241.1"/>
    <property type="match status" value="1"/>
</dbReference>
<dbReference type="AlphaFoldDB" id="A0A6J6CZ86"/>
<dbReference type="EMBL" id="CAEZTC010000047">
    <property type="protein sequence ID" value="CAB4556405.1"/>
    <property type="molecule type" value="Genomic_DNA"/>
</dbReference>
<dbReference type="EMBL" id="CAEZWE010000036">
    <property type="protein sequence ID" value="CAB4654263.1"/>
    <property type="molecule type" value="Genomic_DNA"/>
</dbReference>
<proteinExistence type="inferred from homology"/>
<dbReference type="PANTHER" id="PTHR42904">
    <property type="entry name" value="NUDIX HYDROLASE, NUDC SUBFAMILY"/>
    <property type="match status" value="1"/>
</dbReference>
<evidence type="ECO:0000256" key="7">
    <source>
        <dbReference type="ARBA" id="ARBA00022842"/>
    </source>
</evidence>
<evidence type="ECO:0000256" key="3">
    <source>
        <dbReference type="ARBA" id="ARBA00009595"/>
    </source>
</evidence>
<dbReference type="PANTHER" id="PTHR42904:SF6">
    <property type="entry name" value="NAD-CAPPED RNA HYDROLASE NUDT12"/>
    <property type="match status" value="1"/>
</dbReference>
<dbReference type="GO" id="GO:0035529">
    <property type="term" value="F:NADH pyrophosphatase activity"/>
    <property type="evidence" value="ECO:0007669"/>
    <property type="project" value="TreeGrafter"/>
</dbReference>
<evidence type="ECO:0000256" key="4">
    <source>
        <dbReference type="ARBA" id="ARBA00012381"/>
    </source>
</evidence>
<dbReference type="GO" id="GO:0006742">
    <property type="term" value="P:NADP+ catabolic process"/>
    <property type="evidence" value="ECO:0007669"/>
    <property type="project" value="TreeGrafter"/>
</dbReference>
<evidence type="ECO:0000313" key="12">
    <source>
        <dbReference type="EMBL" id="CAB4654263.1"/>
    </source>
</evidence>
<dbReference type="PROSITE" id="PS51462">
    <property type="entry name" value="NUDIX"/>
    <property type="match status" value="1"/>
</dbReference>
<dbReference type="InterPro" id="IPR015376">
    <property type="entry name" value="Znr_NADH_PPase"/>
</dbReference>
<dbReference type="InterPro" id="IPR015797">
    <property type="entry name" value="NUDIX_hydrolase-like_dom_sf"/>
</dbReference>
<evidence type="ECO:0000256" key="8">
    <source>
        <dbReference type="ARBA" id="ARBA00023027"/>
    </source>
</evidence>
<gene>
    <name evidence="11" type="ORF">UFOPK1572_00518</name>
    <name evidence="12" type="ORF">UFOPK2169_00973</name>
</gene>
<dbReference type="InterPro" id="IPR000086">
    <property type="entry name" value="NUDIX_hydrolase_dom"/>
</dbReference>
<comment type="cofactor">
    <cofactor evidence="2">
        <name>Zn(2+)</name>
        <dbReference type="ChEBI" id="CHEBI:29105"/>
    </cofactor>
</comment>
<comment type="cofactor">
    <cofactor evidence="1">
        <name>Mg(2+)</name>
        <dbReference type="ChEBI" id="CHEBI:18420"/>
    </cofactor>
</comment>
<keyword evidence="8" id="KW-0520">NAD</keyword>
<name>A0A6J6CZ86_9ZZZZ</name>
<dbReference type="GO" id="GO:0046872">
    <property type="term" value="F:metal ion binding"/>
    <property type="evidence" value="ECO:0007669"/>
    <property type="project" value="UniProtKB-KW"/>
</dbReference>
<dbReference type="Gene3D" id="3.90.79.10">
    <property type="entry name" value="Nucleoside Triphosphate Pyrophosphohydrolase"/>
    <property type="match status" value="1"/>
</dbReference>
<dbReference type="InterPro" id="IPR049734">
    <property type="entry name" value="NudC-like_C"/>
</dbReference>
<accession>A0A6J6CZ86</accession>
<keyword evidence="5" id="KW-0479">Metal-binding</keyword>
<sequence>MNTSNPFFRPSLHPTEDASQHRYIHVVGSKVFIDDRPADTEWNCLFLGMHGDTACWGIDVPKGEDPAYGADYDLRSLYGMVSEAEWAMAGRAVQLVEWSRTHRFCGRCGTQTRMADNDRAFVCPSCALMSFPRLAPAIITLVTRGEGDDEQALLARGAQFPVPMFSCLAGFVEAGENLEQAVVREVEEEVGLAVESVQYVGSQPWPFPHSIMLGFRARWVSGDIVCDPAEIAEAHWYSRDDLPMIPPGISIARRLIDDWVFRRYQ</sequence>
<dbReference type="SUPFAM" id="SSF55811">
    <property type="entry name" value="Nudix"/>
    <property type="match status" value="2"/>
</dbReference>
<evidence type="ECO:0000256" key="6">
    <source>
        <dbReference type="ARBA" id="ARBA00022801"/>
    </source>
</evidence>
<dbReference type="InterPro" id="IPR050241">
    <property type="entry name" value="NAD-cap_RNA_hydrolase_NudC"/>
</dbReference>
<keyword evidence="7" id="KW-0460">Magnesium</keyword>
<dbReference type="InterPro" id="IPR020084">
    <property type="entry name" value="NUDIX_hydrolase_CS"/>
</dbReference>
<dbReference type="CDD" id="cd03429">
    <property type="entry name" value="NUDIX_NADH_pyrophosphatase_Nudt13"/>
    <property type="match status" value="1"/>
</dbReference>
<dbReference type="PROSITE" id="PS00893">
    <property type="entry name" value="NUDIX_BOX"/>
    <property type="match status" value="1"/>
</dbReference>
<dbReference type="InterPro" id="IPR015375">
    <property type="entry name" value="NADH_PPase-like_N"/>
</dbReference>
<reference evidence="11" key="1">
    <citation type="submission" date="2020-05" db="EMBL/GenBank/DDBJ databases">
        <authorList>
            <person name="Chiriac C."/>
            <person name="Salcher M."/>
            <person name="Ghai R."/>
            <person name="Kavagutti S V."/>
        </authorList>
    </citation>
    <scope>NUCLEOTIDE SEQUENCE</scope>
</reference>
<comment type="similarity">
    <text evidence="3">Belongs to the Nudix hydrolase family. NudC subfamily.</text>
</comment>
<evidence type="ECO:0000259" key="10">
    <source>
        <dbReference type="PROSITE" id="PS51462"/>
    </source>
</evidence>
<keyword evidence="6" id="KW-0378">Hydrolase</keyword>
<evidence type="ECO:0000313" key="11">
    <source>
        <dbReference type="EMBL" id="CAB4556405.1"/>
    </source>
</evidence>
<comment type="catalytic activity">
    <reaction evidence="9">
        <text>a 5'-end NAD(+)-phospho-ribonucleoside in mRNA + H2O = a 5'-end phospho-adenosine-phospho-ribonucleoside in mRNA + beta-nicotinamide D-ribonucleotide + 2 H(+)</text>
        <dbReference type="Rhea" id="RHEA:60876"/>
        <dbReference type="Rhea" id="RHEA-COMP:15698"/>
        <dbReference type="Rhea" id="RHEA-COMP:15719"/>
        <dbReference type="ChEBI" id="CHEBI:14649"/>
        <dbReference type="ChEBI" id="CHEBI:15377"/>
        <dbReference type="ChEBI" id="CHEBI:15378"/>
        <dbReference type="ChEBI" id="CHEBI:144029"/>
        <dbReference type="ChEBI" id="CHEBI:144051"/>
    </reaction>
    <physiologicalReaction direction="left-to-right" evidence="9">
        <dbReference type="Rhea" id="RHEA:60877"/>
    </physiologicalReaction>
</comment>
<evidence type="ECO:0000256" key="2">
    <source>
        <dbReference type="ARBA" id="ARBA00001947"/>
    </source>
</evidence>
<dbReference type="Pfam" id="PF09296">
    <property type="entry name" value="NUDIX-like"/>
    <property type="match status" value="1"/>
</dbReference>
<dbReference type="GO" id="GO:0005829">
    <property type="term" value="C:cytosol"/>
    <property type="evidence" value="ECO:0007669"/>
    <property type="project" value="TreeGrafter"/>
</dbReference>
<organism evidence="11">
    <name type="scientific">freshwater metagenome</name>
    <dbReference type="NCBI Taxonomy" id="449393"/>
    <lineage>
        <taxon>unclassified sequences</taxon>
        <taxon>metagenomes</taxon>
        <taxon>ecological metagenomes</taxon>
    </lineage>
</organism>
<dbReference type="Gene3D" id="3.90.79.20">
    <property type="match status" value="1"/>
</dbReference>
<evidence type="ECO:0000256" key="9">
    <source>
        <dbReference type="ARBA" id="ARBA00023679"/>
    </source>
</evidence>
<dbReference type="Pfam" id="PF09297">
    <property type="entry name" value="Zn_ribbon_NUD"/>
    <property type="match status" value="1"/>
</dbReference>
<evidence type="ECO:0000256" key="1">
    <source>
        <dbReference type="ARBA" id="ARBA00001946"/>
    </source>
</evidence>
<dbReference type="EC" id="3.6.1.22" evidence="4"/>
<feature type="domain" description="Nudix hydrolase" evidence="10">
    <location>
        <begin position="132"/>
        <end position="262"/>
    </location>
</feature>